<reference evidence="2 3" key="1">
    <citation type="submission" date="2023-03" db="EMBL/GenBank/DDBJ databases">
        <authorList>
            <person name="Pearce D."/>
        </authorList>
    </citation>
    <scope>NUCLEOTIDE SEQUENCE [LARGE SCALE GENOMIC DNA]</scope>
    <source>
        <strain evidence="2">Msz</strain>
    </source>
</reference>
<accession>A0ABN8WXQ7</accession>
<feature type="region of interest" description="Disordered" evidence="1">
    <location>
        <begin position="64"/>
        <end position="86"/>
    </location>
</feature>
<dbReference type="EMBL" id="OX458333">
    <property type="protein sequence ID" value="CAI8749013.1"/>
    <property type="molecule type" value="Genomic_DNA"/>
</dbReference>
<gene>
    <name evidence="2" type="ORF">MSZNOR_0611</name>
</gene>
<evidence type="ECO:0000313" key="2">
    <source>
        <dbReference type="EMBL" id="CAI8749013.1"/>
    </source>
</evidence>
<keyword evidence="3" id="KW-1185">Reference proteome</keyword>
<name>A0ABN8WXQ7_9GAMM</name>
<sequence>MPRTAADGRRMVDFGHEKPPTERGRQMIFGYYLPSKTITRTDGSENDEVSLMPDDFVRQMRGYANDRCSNRGPTATRPATPNGAIR</sequence>
<protein>
    <submittedName>
        <fullName evidence="2">Uncharacterized protein</fullName>
    </submittedName>
</protein>
<evidence type="ECO:0000313" key="3">
    <source>
        <dbReference type="Proteomes" id="UP001162030"/>
    </source>
</evidence>
<evidence type="ECO:0000256" key="1">
    <source>
        <dbReference type="SAM" id="MobiDB-lite"/>
    </source>
</evidence>
<dbReference type="Proteomes" id="UP001162030">
    <property type="component" value="Chromosome"/>
</dbReference>
<organism evidence="2 3">
    <name type="scientific">Methylocaldum szegediense</name>
    <dbReference type="NCBI Taxonomy" id="73780"/>
    <lineage>
        <taxon>Bacteria</taxon>
        <taxon>Pseudomonadati</taxon>
        <taxon>Pseudomonadota</taxon>
        <taxon>Gammaproteobacteria</taxon>
        <taxon>Methylococcales</taxon>
        <taxon>Methylococcaceae</taxon>
        <taxon>Methylocaldum</taxon>
    </lineage>
</organism>
<proteinExistence type="predicted"/>
<feature type="region of interest" description="Disordered" evidence="1">
    <location>
        <begin position="1"/>
        <end position="22"/>
    </location>
</feature>